<dbReference type="OrthoDB" id="4703at2759"/>
<dbReference type="SMART" id="SM00320">
    <property type="entry name" value="WD40"/>
    <property type="match status" value="5"/>
</dbReference>
<dbReference type="PANTHER" id="PTHR15052:SF2">
    <property type="entry name" value="GENERAL TRANSCRIPTION FACTOR 3C POLYPEPTIDE 2"/>
    <property type="match status" value="1"/>
</dbReference>
<sequence>MEQPNEDHEEPPIAKLFGAKKRGKKKRVDSPPGTKTKTGGTAKKKEGVLVAVDVATENATGCAEDCANGSRVTVSTFDHSVENHFRAMDTISQLCGEGEDAGLEESEIQRFSSSITFLREWKYFCYEPKIVRFACEVGSLEGRDDNGGINLSQFSSATVPKKEGPFGGATFVKSRSCCSKDFVMYVGGHVWSLDWCPRVHQRPESQIKCEFLAVAAHPPGSSYHKIGVPLTGRGVVQIWCLLNVGMDEDEVPPPTEKVKRVTENSGALVDKSTLSKRPRGRPRKKPIEDSGAITTQSKRQRGRPRKNLIEKPLDNSECNDQSVQALTLQIPEYSSELIAIDGVPEDAQEHVVQEDNGKKQKRYKRAASNGNPALETPTQSRRLKNKKKVASYIHDASSLLLTENEDTQSSVMGQIQHNPVEEPAVCDNLSHNDAVGISSSSCLISNEIALPRVVLCLAHNGKVAWDVKWRPSNAYNANCKHRMGYLAVLLGNGSLEVWEVPLPRMVRAVYSSAHLEGTDPRFVKLEPVFKCSMLKCGGIQSIPLTLEWSASTPHDYIVAGCHDGTLVKFISGIRAKEVCHGIQVALWKFSVSNSSKDTRPLLCFSADTVPIRALAWAPVENDPESANVILTAGHGGLKFWDLRDPFRPLWDLHPVPRIIYSLDWLPNPRCVILSFDDGTMRILSLVKAAYDVPVTGKPFGGTKQQGLHSYHCSSFAIWSVQVSRLTGMVAYCSADGTVLRFQLFSFTKRTFQVSVPSTPKGDSSVVRRDILLGARRTKFRVSNSCCFVLDLFAPWVVGSVQWAVLTSKAVDKDPSRNRIPHFLCGSLTEEESVITINTPVPNTPFPLKKSLNKSGETPVSMREFASEPQQVKRASEMATGPSTDSQILAICYGDDPGTESGPQETLAAPKSKRRSTKSSSRKSPEDNQALVCRDEEPVKVQENENGKDESRTIEAFPSKNIAMHRVRWNMNKGSERWLCYGGAAGIVRCQEIVLSDVDKKLAMKR</sequence>
<dbReference type="GO" id="GO:0000127">
    <property type="term" value="C:transcription factor TFIIIC complex"/>
    <property type="evidence" value="ECO:0007669"/>
    <property type="project" value="TreeGrafter"/>
</dbReference>
<feature type="compositionally biased region" description="Polar residues" evidence="4">
    <location>
        <begin position="368"/>
        <end position="380"/>
    </location>
</feature>
<keyword evidence="2" id="KW-0804">Transcription</keyword>
<evidence type="ECO:0000256" key="4">
    <source>
        <dbReference type="SAM" id="MobiDB-lite"/>
    </source>
</evidence>
<comment type="caution">
    <text evidence="5">The sequence shown here is derived from an EMBL/GenBank/DDBJ whole genome shotgun (WGS) entry which is preliminary data.</text>
</comment>
<feature type="compositionally biased region" description="Basic residues" evidence="4">
    <location>
        <begin position="274"/>
        <end position="284"/>
    </location>
</feature>
<dbReference type="GO" id="GO:0005634">
    <property type="term" value="C:nucleus"/>
    <property type="evidence" value="ECO:0007669"/>
    <property type="project" value="UniProtKB-SubCell"/>
</dbReference>
<dbReference type="InterPro" id="IPR036322">
    <property type="entry name" value="WD40_repeat_dom_sf"/>
</dbReference>
<feature type="region of interest" description="Disordered" evidence="4">
    <location>
        <begin position="352"/>
        <end position="387"/>
    </location>
</feature>
<dbReference type="AlphaFoldDB" id="A0A6A1VVL5"/>
<dbReference type="SUPFAM" id="SSF50978">
    <property type="entry name" value="WD40 repeat-like"/>
    <property type="match status" value="1"/>
</dbReference>
<evidence type="ECO:0000313" key="6">
    <source>
        <dbReference type="Proteomes" id="UP000516437"/>
    </source>
</evidence>
<dbReference type="GO" id="GO:0006383">
    <property type="term" value="P:transcription by RNA polymerase III"/>
    <property type="evidence" value="ECO:0007669"/>
    <property type="project" value="TreeGrafter"/>
</dbReference>
<keyword evidence="3" id="KW-0539">Nucleus</keyword>
<comment type="subcellular location">
    <subcellularLocation>
        <location evidence="1">Nucleus</location>
    </subcellularLocation>
</comment>
<accession>A0A6A1VVL5</accession>
<organism evidence="5 6">
    <name type="scientific">Morella rubra</name>
    <name type="common">Chinese bayberry</name>
    <dbReference type="NCBI Taxonomy" id="262757"/>
    <lineage>
        <taxon>Eukaryota</taxon>
        <taxon>Viridiplantae</taxon>
        <taxon>Streptophyta</taxon>
        <taxon>Embryophyta</taxon>
        <taxon>Tracheophyta</taxon>
        <taxon>Spermatophyta</taxon>
        <taxon>Magnoliopsida</taxon>
        <taxon>eudicotyledons</taxon>
        <taxon>Gunneridae</taxon>
        <taxon>Pentapetalae</taxon>
        <taxon>rosids</taxon>
        <taxon>fabids</taxon>
        <taxon>Fagales</taxon>
        <taxon>Myricaceae</taxon>
        <taxon>Morella</taxon>
    </lineage>
</organism>
<feature type="region of interest" description="Disordered" evidence="4">
    <location>
        <begin position="1"/>
        <end position="42"/>
    </location>
</feature>
<dbReference type="Proteomes" id="UP000516437">
    <property type="component" value="Chromosome 4"/>
</dbReference>
<feature type="compositionally biased region" description="Basic residues" evidence="4">
    <location>
        <begin position="910"/>
        <end position="920"/>
    </location>
</feature>
<dbReference type="InterPro" id="IPR015943">
    <property type="entry name" value="WD40/YVTN_repeat-like_dom_sf"/>
</dbReference>
<evidence type="ECO:0000256" key="1">
    <source>
        <dbReference type="ARBA" id="ARBA00004123"/>
    </source>
</evidence>
<dbReference type="EMBL" id="RXIC02000022">
    <property type="protein sequence ID" value="KAB1216969.1"/>
    <property type="molecule type" value="Genomic_DNA"/>
</dbReference>
<dbReference type="InterPro" id="IPR052416">
    <property type="entry name" value="GTF3C_component"/>
</dbReference>
<evidence type="ECO:0000313" key="5">
    <source>
        <dbReference type="EMBL" id="KAB1216969.1"/>
    </source>
</evidence>
<reference evidence="5 6" key="1">
    <citation type="journal article" date="2019" name="Plant Biotechnol. J.">
        <title>The red bayberry genome and genetic basis of sex determination.</title>
        <authorList>
            <person name="Jia H.M."/>
            <person name="Jia H.J."/>
            <person name="Cai Q.L."/>
            <person name="Wang Y."/>
            <person name="Zhao H.B."/>
            <person name="Yang W.F."/>
            <person name="Wang G.Y."/>
            <person name="Li Y.H."/>
            <person name="Zhan D.L."/>
            <person name="Shen Y.T."/>
            <person name="Niu Q.F."/>
            <person name="Chang L."/>
            <person name="Qiu J."/>
            <person name="Zhao L."/>
            <person name="Xie H.B."/>
            <person name="Fu W.Y."/>
            <person name="Jin J."/>
            <person name="Li X.W."/>
            <person name="Jiao Y."/>
            <person name="Zhou C.C."/>
            <person name="Tu T."/>
            <person name="Chai C.Y."/>
            <person name="Gao J.L."/>
            <person name="Fan L.J."/>
            <person name="van de Weg E."/>
            <person name="Wang J.Y."/>
            <person name="Gao Z.S."/>
        </authorList>
    </citation>
    <scope>NUCLEOTIDE SEQUENCE [LARGE SCALE GENOMIC DNA]</scope>
    <source>
        <tissue evidence="5">Leaves</tissue>
    </source>
</reference>
<protein>
    <recommendedName>
        <fullName evidence="7">General transcription factor 3C polypeptide 2</fullName>
    </recommendedName>
</protein>
<keyword evidence="6" id="KW-1185">Reference proteome</keyword>
<evidence type="ECO:0000256" key="2">
    <source>
        <dbReference type="ARBA" id="ARBA00023163"/>
    </source>
</evidence>
<feature type="region of interest" description="Disordered" evidence="4">
    <location>
        <begin position="250"/>
        <end position="314"/>
    </location>
</feature>
<proteinExistence type="predicted"/>
<dbReference type="InterPro" id="IPR001680">
    <property type="entry name" value="WD40_rpt"/>
</dbReference>
<name>A0A6A1VVL5_9ROSI</name>
<feature type="region of interest" description="Disordered" evidence="4">
    <location>
        <begin position="887"/>
        <end position="929"/>
    </location>
</feature>
<dbReference type="PANTHER" id="PTHR15052">
    <property type="entry name" value="RNA POLYMERASE III TRANSCRIPTION INITIATION FACTOR COMPLEX SUBUNIT"/>
    <property type="match status" value="1"/>
</dbReference>
<evidence type="ECO:0008006" key="7">
    <source>
        <dbReference type="Google" id="ProtNLM"/>
    </source>
</evidence>
<evidence type="ECO:0000256" key="3">
    <source>
        <dbReference type="ARBA" id="ARBA00023242"/>
    </source>
</evidence>
<feature type="compositionally biased region" description="Basic residues" evidence="4">
    <location>
        <begin position="18"/>
        <end position="27"/>
    </location>
</feature>
<dbReference type="Gene3D" id="2.130.10.10">
    <property type="entry name" value="YVTN repeat-like/Quinoprotein amine dehydrogenase"/>
    <property type="match status" value="1"/>
</dbReference>
<gene>
    <name evidence="5" type="ORF">CJ030_MR4G016018</name>
</gene>